<dbReference type="STRING" id="551987.SAMN05192549_103265"/>
<accession>A0A1M7MPI9</accession>
<dbReference type="EMBL" id="FRCX01000003">
    <property type="protein sequence ID" value="SHM92926.1"/>
    <property type="molecule type" value="Genomic_DNA"/>
</dbReference>
<evidence type="ECO:0000259" key="1">
    <source>
        <dbReference type="Pfam" id="PF20613"/>
    </source>
</evidence>
<dbReference type="OrthoDB" id="8440774at2"/>
<dbReference type="Proteomes" id="UP000184339">
    <property type="component" value="Unassembled WGS sequence"/>
</dbReference>
<dbReference type="RefSeq" id="WP_139260412.1">
    <property type="nucleotide sequence ID" value="NZ_FRCX01000003.1"/>
</dbReference>
<keyword evidence="3" id="KW-1185">Reference proteome</keyword>
<reference evidence="3" key="1">
    <citation type="submission" date="2016-11" db="EMBL/GenBank/DDBJ databases">
        <authorList>
            <person name="Varghese N."/>
            <person name="Submissions S."/>
        </authorList>
    </citation>
    <scope>NUCLEOTIDE SEQUENCE [LARGE SCALE GENOMIC DNA]</scope>
    <source>
        <strain evidence="3">Sac-22</strain>
    </source>
</reference>
<feature type="domain" description="HipA-like kinase" evidence="1">
    <location>
        <begin position="5"/>
        <end position="210"/>
    </location>
</feature>
<protein>
    <recommendedName>
        <fullName evidence="1">HipA-like kinase domain-containing protein</fullName>
    </recommendedName>
</protein>
<sequence length="210" mass="23856">MSLTVIEILGRSQEGQTQPYICRCDDGEVYFVKGRSANRDGLINEWISARLCTALHLPIAPYAIATVPEELIEADLAGQYSALGPGPVFASLRINATHLTRPNLRATPQQLRCDVLIFDWWIHNGDRNLTKLGGNPNLLWSLDTPRTLKMIDHNLAFDDQFDATAFFQMHVFSEETNQLFSDFLLRDSYRDRLAQALENWTDICDTLPEE</sequence>
<organism evidence="2 3">
    <name type="scientific">Duganella sacchari</name>
    <dbReference type="NCBI Taxonomy" id="551987"/>
    <lineage>
        <taxon>Bacteria</taxon>
        <taxon>Pseudomonadati</taxon>
        <taxon>Pseudomonadota</taxon>
        <taxon>Betaproteobacteria</taxon>
        <taxon>Burkholderiales</taxon>
        <taxon>Oxalobacteraceae</taxon>
        <taxon>Telluria group</taxon>
        <taxon>Duganella</taxon>
    </lineage>
</organism>
<gene>
    <name evidence="2" type="ORF">SAMN05192549_103265</name>
</gene>
<name>A0A1M7MPI9_9BURK</name>
<proteinExistence type="predicted"/>
<dbReference type="AlphaFoldDB" id="A0A1M7MPI9"/>
<dbReference type="Pfam" id="PF20613">
    <property type="entry name" value="HipA_2"/>
    <property type="match status" value="1"/>
</dbReference>
<dbReference type="InterPro" id="IPR046748">
    <property type="entry name" value="HipA_2"/>
</dbReference>
<evidence type="ECO:0000313" key="2">
    <source>
        <dbReference type="EMBL" id="SHM92926.1"/>
    </source>
</evidence>
<evidence type="ECO:0000313" key="3">
    <source>
        <dbReference type="Proteomes" id="UP000184339"/>
    </source>
</evidence>